<comment type="similarity">
    <text evidence="1 2">Belongs to the short-chain dehydrogenases/reductases (SDR) family.</text>
</comment>
<dbReference type="EC" id="1.1.1.30" evidence="4"/>
<evidence type="ECO:0000256" key="2">
    <source>
        <dbReference type="RuleBase" id="RU000363"/>
    </source>
</evidence>
<dbReference type="EMBL" id="CAJQYY010000017">
    <property type="protein sequence ID" value="CAG4904542.1"/>
    <property type="molecule type" value="Genomic_DNA"/>
</dbReference>
<proteinExistence type="inferred from homology"/>
<dbReference type="SMART" id="SM00822">
    <property type="entry name" value="PKS_KR"/>
    <property type="match status" value="1"/>
</dbReference>
<feature type="domain" description="Ketoreductase" evidence="3">
    <location>
        <begin position="4"/>
        <end position="185"/>
    </location>
</feature>
<dbReference type="PRINTS" id="PR00080">
    <property type="entry name" value="SDRFAMILY"/>
</dbReference>
<dbReference type="Pfam" id="PF00106">
    <property type="entry name" value="adh_short"/>
    <property type="match status" value="1"/>
</dbReference>
<dbReference type="Gene3D" id="3.40.50.720">
    <property type="entry name" value="NAD(P)-binding Rossmann-like Domain"/>
    <property type="match status" value="1"/>
</dbReference>
<keyword evidence="4" id="KW-0560">Oxidoreductase</keyword>
<sequence>MKGKTALVTGSSHGLGFAMADALARAGYHVVLHGLEPSSDVESARAAFEARHGQQTHYLQADLAGARAVEQLVFDTIQRVGPIDVLINNAVVRHFAPIESFPADMWDRALAVNLSAAFHAIRLALPGMRERGWGRIFNMTSVYGVRGTANRVDYVTTKSALLGLTRAVAAETMGQGITCNAICPGAVHTPTSEDRIQSLMEARGLDREPAIKAFLAGKQPTGRFVEAAHIAELVVFMCGAAAGEITGAMLPLEGGWLAT</sequence>
<dbReference type="Proteomes" id="UP000789752">
    <property type="component" value="Unassembled WGS sequence"/>
</dbReference>
<dbReference type="InterPro" id="IPR002347">
    <property type="entry name" value="SDR_fam"/>
</dbReference>
<dbReference type="SUPFAM" id="SSF51735">
    <property type="entry name" value="NAD(P)-binding Rossmann-fold domains"/>
    <property type="match status" value="1"/>
</dbReference>
<evidence type="ECO:0000313" key="4">
    <source>
        <dbReference type="EMBL" id="CAG4904542.1"/>
    </source>
</evidence>
<comment type="caution">
    <text evidence="4">The sequence shown here is derived from an EMBL/GenBank/DDBJ whole genome shotgun (WGS) entry which is preliminary data.</text>
</comment>
<dbReference type="PANTHER" id="PTHR42879:SF2">
    <property type="entry name" value="3-OXOACYL-[ACYL-CARRIER-PROTEIN] REDUCTASE FABG"/>
    <property type="match status" value="1"/>
</dbReference>
<protein>
    <submittedName>
        <fullName evidence="4">D-beta-hydroxybutyrate dehydrogenase</fullName>
        <ecNumber evidence="4">1.1.1.30</ecNumber>
    </submittedName>
</protein>
<evidence type="ECO:0000313" key="5">
    <source>
        <dbReference type="Proteomes" id="UP000789752"/>
    </source>
</evidence>
<dbReference type="PANTHER" id="PTHR42879">
    <property type="entry name" value="3-OXOACYL-(ACYL-CARRIER-PROTEIN) REDUCTASE"/>
    <property type="match status" value="1"/>
</dbReference>
<dbReference type="InterPro" id="IPR050259">
    <property type="entry name" value="SDR"/>
</dbReference>
<organism evidence="4 5">
    <name type="scientific">Paraburkholderia gardini</name>
    <dbReference type="NCBI Taxonomy" id="2823469"/>
    <lineage>
        <taxon>Bacteria</taxon>
        <taxon>Pseudomonadati</taxon>
        <taxon>Pseudomonadota</taxon>
        <taxon>Betaproteobacteria</taxon>
        <taxon>Burkholderiales</taxon>
        <taxon>Burkholderiaceae</taxon>
        <taxon>Paraburkholderia</taxon>
    </lineage>
</organism>
<dbReference type="InterPro" id="IPR036291">
    <property type="entry name" value="NAD(P)-bd_dom_sf"/>
</dbReference>
<dbReference type="PROSITE" id="PS00061">
    <property type="entry name" value="ADH_SHORT"/>
    <property type="match status" value="1"/>
</dbReference>
<dbReference type="InterPro" id="IPR057326">
    <property type="entry name" value="KR_dom"/>
</dbReference>
<keyword evidence="5" id="KW-1185">Reference proteome</keyword>
<gene>
    <name evidence="4" type="primary">bdhA_2</name>
    <name evidence="4" type="ORF">R54767_03089</name>
</gene>
<dbReference type="PRINTS" id="PR00081">
    <property type="entry name" value="GDHRDH"/>
</dbReference>
<dbReference type="GO" id="GO:0003858">
    <property type="term" value="F:3-hydroxybutyrate dehydrogenase activity"/>
    <property type="evidence" value="ECO:0007669"/>
    <property type="project" value="UniProtKB-EC"/>
</dbReference>
<evidence type="ECO:0000256" key="1">
    <source>
        <dbReference type="ARBA" id="ARBA00006484"/>
    </source>
</evidence>
<dbReference type="InterPro" id="IPR020904">
    <property type="entry name" value="Sc_DH/Rdtase_CS"/>
</dbReference>
<dbReference type="RefSeq" id="WP_228979610.1">
    <property type="nucleotide sequence ID" value="NZ_CAJQYY010000017.1"/>
</dbReference>
<name>A0ABM8U5E2_9BURK</name>
<reference evidence="4 5" key="1">
    <citation type="submission" date="2021-04" db="EMBL/GenBank/DDBJ databases">
        <authorList>
            <person name="Vanwijnsberghe S."/>
        </authorList>
    </citation>
    <scope>NUCLEOTIDE SEQUENCE [LARGE SCALE GENOMIC DNA]</scope>
    <source>
        <strain evidence="4 5">LMG 32171</strain>
    </source>
</reference>
<evidence type="ECO:0000259" key="3">
    <source>
        <dbReference type="SMART" id="SM00822"/>
    </source>
</evidence>
<accession>A0ABM8U5E2</accession>